<keyword evidence="8" id="KW-1185">Reference proteome</keyword>
<protein>
    <submittedName>
        <fullName evidence="7">MauE/DoxX family redox-associated membrane protein</fullName>
    </submittedName>
</protein>
<reference evidence="7 8" key="1">
    <citation type="journal article" date="2019" name="Int. J. Syst. Evol. Microbiol.">
        <title>The Global Catalogue of Microorganisms (GCM) 10K type strain sequencing project: providing services to taxonomists for standard genome sequencing and annotation.</title>
        <authorList>
            <consortium name="The Broad Institute Genomics Platform"/>
            <consortium name="The Broad Institute Genome Sequencing Center for Infectious Disease"/>
            <person name="Wu L."/>
            <person name="Ma J."/>
        </authorList>
    </citation>
    <scope>NUCLEOTIDE SEQUENCE [LARGE SCALE GENOMIC DNA]</scope>
    <source>
        <strain evidence="7 8">DT92</strain>
    </source>
</reference>
<dbReference type="AlphaFoldDB" id="A0ABD5XQD1"/>
<dbReference type="EMBL" id="JBHSZG010000001">
    <property type="protein sequence ID" value="MFC7137343.1"/>
    <property type="molecule type" value="Genomic_DNA"/>
</dbReference>
<dbReference type="Proteomes" id="UP001596368">
    <property type="component" value="Unassembled WGS sequence"/>
</dbReference>
<name>A0ABD5XQD1_9EURY</name>
<keyword evidence="4 5" id="KW-0472">Membrane</keyword>
<gene>
    <name evidence="7" type="ORF">ACFQRB_14565</name>
</gene>
<dbReference type="RefSeq" id="WP_284013520.1">
    <property type="nucleotide sequence ID" value="NZ_CP126156.1"/>
</dbReference>
<evidence type="ECO:0000256" key="1">
    <source>
        <dbReference type="ARBA" id="ARBA00004141"/>
    </source>
</evidence>
<dbReference type="GO" id="GO:0016020">
    <property type="term" value="C:membrane"/>
    <property type="evidence" value="ECO:0007669"/>
    <property type="project" value="UniProtKB-SubCell"/>
</dbReference>
<keyword evidence="3 5" id="KW-1133">Transmembrane helix</keyword>
<evidence type="ECO:0000256" key="5">
    <source>
        <dbReference type="SAM" id="Phobius"/>
    </source>
</evidence>
<evidence type="ECO:0000256" key="2">
    <source>
        <dbReference type="ARBA" id="ARBA00022692"/>
    </source>
</evidence>
<dbReference type="Pfam" id="PF07291">
    <property type="entry name" value="MauE"/>
    <property type="match status" value="1"/>
</dbReference>
<feature type="transmembrane region" description="Helical" evidence="5">
    <location>
        <begin position="84"/>
        <end position="109"/>
    </location>
</feature>
<feature type="transmembrane region" description="Helical" evidence="5">
    <location>
        <begin position="21"/>
        <end position="40"/>
    </location>
</feature>
<dbReference type="GeneID" id="81120652"/>
<evidence type="ECO:0000313" key="8">
    <source>
        <dbReference type="Proteomes" id="UP001596368"/>
    </source>
</evidence>
<feature type="transmembrane region" description="Helical" evidence="5">
    <location>
        <begin position="121"/>
        <end position="140"/>
    </location>
</feature>
<dbReference type="InterPro" id="IPR009908">
    <property type="entry name" value="Methylamine_util_MauE"/>
</dbReference>
<feature type="transmembrane region" description="Helical" evidence="5">
    <location>
        <begin position="52"/>
        <end position="77"/>
    </location>
</feature>
<keyword evidence="2 5" id="KW-0812">Transmembrane</keyword>
<evidence type="ECO:0000259" key="6">
    <source>
        <dbReference type="Pfam" id="PF07291"/>
    </source>
</evidence>
<evidence type="ECO:0000256" key="4">
    <source>
        <dbReference type="ARBA" id="ARBA00023136"/>
    </source>
</evidence>
<proteinExistence type="predicted"/>
<sequence length="144" mass="14674">MSDTVIEGARATAARLPSSPTLARWGLGGMVLAAGVHKLLDPAAWTVYVVDWLAPWLVVSPTAFMLVNGFLEVAFGLALLADRVVALASFVAAASLTATCVYLAVVWATTGGPAGGAFGDVLARGVGLVGLALAVLRHSLTDAE</sequence>
<accession>A0ABD5XQD1</accession>
<evidence type="ECO:0000313" key="7">
    <source>
        <dbReference type="EMBL" id="MFC7137343.1"/>
    </source>
</evidence>
<feature type="domain" description="Methylamine utilisation protein MauE" evidence="6">
    <location>
        <begin position="21"/>
        <end position="136"/>
    </location>
</feature>
<comment type="caution">
    <text evidence="7">The sequence shown here is derived from an EMBL/GenBank/DDBJ whole genome shotgun (WGS) entry which is preliminary data.</text>
</comment>
<evidence type="ECO:0000256" key="3">
    <source>
        <dbReference type="ARBA" id="ARBA00022989"/>
    </source>
</evidence>
<organism evidence="7 8">
    <name type="scientific">Halobaculum litoreum</name>
    <dbReference type="NCBI Taxonomy" id="3031998"/>
    <lineage>
        <taxon>Archaea</taxon>
        <taxon>Methanobacteriati</taxon>
        <taxon>Methanobacteriota</taxon>
        <taxon>Stenosarchaea group</taxon>
        <taxon>Halobacteria</taxon>
        <taxon>Halobacteriales</taxon>
        <taxon>Haloferacaceae</taxon>
        <taxon>Halobaculum</taxon>
    </lineage>
</organism>
<comment type="subcellular location">
    <subcellularLocation>
        <location evidence="1">Membrane</location>
        <topology evidence="1">Multi-pass membrane protein</topology>
    </subcellularLocation>
</comment>